<dbReference type="RefSeq" id="WP_111349866.1">
    <property type="nucleotide sequence ID" value="NZ_QHHQ01000005.1"/>
</dbReference>
<evidence type="ECO:0000313" key="3">
    <source>
        <dbReference type="EMBL" id="RAH99552.1"/>
    </source>
</evidence>
<organism evidence="3 4">
    <name type="scientific">Acuticoccus sediminis</name>
    <dbReference type="NCBI Taxonomy" id="2184697"/>
    <lineage>
        <taxon>Bacteria</taxon>
        <taxon>Pseudomonadati</taxon>
        <taxon>Pseudomonadota</taxon>
        <taxon>Alphaproteobacteria</taxon>
        <taxon>Hyphomicrobiales</taxon>
        <taxon>Amorphaceae</taxon>
        <taxon>Acuticoccus</taxon>
    </lineage>
</organism>
<name>A0A8B2NQR5_9HYPH</name>
<comment type="caution">
    <text evidence="3">The sequence shown here is derived from an EMBL/GenBank/DDBJ whole genome shotgun (WGS) entry which is preliminary data.</text>
</comment>
<proteinExistence type="inferred from homology"/>
<gene>
    <name evidence="3" type="ORF">DLJ53_23905</name>
</gene>
<evidence type="ECO:0000256" key="1">
    <source>
        <dbReference type="ARBA" id="ARBA00008791"/>
    </source>
</evidence>
<comment type="similarity">
    <text evidence="1">Belongs to the universal stress protein A family.</text>
</comment>
<feature type="domain" description="UspA" evidence="2">
    <location>
        <begin position="218"/>
        <end position="281"/>
    </location>
</feature>
<reference evidence="3 4" key="1">
    <citation type="submission" date="2018-05" db="EMBL/GenBank/DDBJ databases">
        <title>Acuticoccus sediminis sp. nov., isolated from deep-sea sediment of Indian Ocean.</title>
        <authorList>
            <person name="Liu X."/>
            <person name="Lai Q."/>
            <person name="Du Y."/>
            <person name="Sun F."/>
            <person name="Zhang X."/>
            <person name="Wang S."/>
            <person name="Shao Z."/>
        </authorList>
    </citation>
    <scope>NUCLEOTIDE SEQUENCE [LARGE SCALE GENOMIC DNA]</scope>
    <source>
        <strain evidence="3 4">PTG4-2</strain>
    </source>
</reference>
<dbReference type="InterPro" id="IPR006016">
    <property type="entry name" value="UspA"/>
</dbReference>
<dbReference type="Pfam" id="PF00582">
    <property type="entry name" value="Usp"/>
    <property type="match status" value="1"/>
</dbReference>
<dbReference type="OrthoDB" id="9804721at2"/>
<dbReference type="InterPro" id="IPR006015">
    <property type="entry name" value="Universal_stress_UspA"/>
</dbReference>
<dbReference type="AlphaFoldDB" id="A0A8B2NQR5"/>
<sequence length="281" mass="30698">MAFRTIAVFVDPAPACADPILYAVGLARQHEAHIIAICVVPTTWETKPSSMYARGDDAIHDVITVDTVGQLDAIEAARQAFSRNMGERGSQEFRVVREFEAARHIQLNLLHVDIVVTGPLYHERQTAIWPETELFAAGVPFVVVPDEWFETHGDGPPERVLVGWNASGEARRAITASLPLLKQVDEVWILVVDGPDNARRGEEPGADIALYLSRHGVKVTVMQCESAAVPVHSVILDTATAVAADLIVLGAYSHSRMVERIFGGVTHDLFKSAPFPLLVAR</sequence>
<dbReference type="PRINTS" id="PR01438">
    <property type="entry name" value="UNVRSLSTRESS"/>
</dbReference>
<evidence type="ECO:0000313" key="4">
    <source>
        <dbReference type="Proteomes" id="UP000249590"/>
    </source>
</evidence>
<dbReference type="CDD" id="cd00293">
    <property type="entry name" value="USP-like"/>
    <property type="match status" value="1"/>
</dbReference>
<dbReference type="Proteomes" id="UP000249590">
    <property type="component" value="Unassembled WGS sequence"/>
</dbReference>
<dbReference type="PANTHER" id="PTHR46268">
    <property type="entry name" value="STRESS RESPONSE PROTEIN NHAX"/>
    <property type="match status" value="1"/>
</dbReference>
<dbReference type="SUPFAM" id="SSF52402">
    <property type="entry name" value="Adenine nucleotide alpha hydrolases-like"/>
    <property type="match status" value="2"/>
</dbReference>
<dbReference type="EMBL" id="QHHQ01000005">
    <property type="protein sequence ID" value="RAH99552.1"/>
    <property type="molecule type" value="Genomic_DNA"/>
</dbReference>
<keyword evidence="4" id="KW-1185">Reference proteome</keyword>
<accession>A0A8B2NQR5</accession>
<evidence type="ECO:0000259" key="2">
    <source>
        <dbReference type="Pfam" id="PF00582"/>
    </source>
</evidence>
<dbReference type="Gene3D" id="3.40.50.12370">
    <property type="match status" value="1"/>
</dbReference>
<protein>
    <submittedName>
        <fullName evidence="3">Universal stress protein UspA</fullName>
    </submittedName>
</protein>
<dbReference type="PANTHER" id="PTHR46268:SF15">
    <property type="entry name" value="UNIVERSAL STRESS PROTEIN HP_0031"/>
    <property type="match status" value="1"/>
</dbReference>